<accession>A0ABP7TAJ7</accession>
<dbReference type="Gene3D" id="3.40.50.360">
    <property type="match status" value="1"/>
</dbReference>
<organism evidence="2 3">
    <name type="scientific">Allokutzneria multivorans</name>
    <dbReference type="NCBI Taxonomy" id="1142134"/>
    <lineage>
        <taxon>Bacteria</taxon>
        <taxon>Bacillati</taxon>
        <taxon>Actinomycetota</taxon>
        <taxon>Actinomycetes</taxon>
        <taxon>Pseudonocardiales</taxon>
        <taxon>Pseudonocardiaceae</taxon>
        <taxon>Allokutzneria</taxon>
    </lineage>
</organism>
<name>A0ABP7TAJ7_9PSEU</name>
<evidence type="ECO:0000259" key="1">
    <source>
        <dbReference type="Pfam" id="PF03358"/>
    </source>
</evidence>
<dbReference type="EMBL" id="BAABAL010000018">
    <property type="protein sequence ID" value="GAA4023485.1"/>
    <property type="molecule type" value="Genomic_DNA"/>
</dbReference>
<dbReference type="RefSeq" id="WP_344880582.1">
    <property type="nucleotide sequence ID" value="NZ_BAABAL010000018.1"/>
</dbReference>
<keyword evidence="3" id="KW-1185">Reference proteome</keyword>
<dbReference type="SUPFAM" id="SSF52218">
    <property type="entry name" value="Flavoproteins"/>
    <property type="match status" value="1"/>
</dbReference>
<gene>
    <name evidence="2" type="ORF">GCM10022247_54810</name>
</gene>
<feature type="domain" description="NADPH-dependent FMN reductase-like" evidence="1">
    <location>
        <begin position="5"/>
        <end position="141"/>
    </location>
</feature>
<reference evidence="3" key="1">
    <citation type="journal article" date="2019" name="Int. J. Syst. Evol. Microbiol.">
        <title>The Global Catalogue of Microorganisms (GCM) 10K type strain sequencing project: providing services to taxonomists for standard genome sequencing and annotation.</title>
        <authorList>
            <consortium name="The Broad Institute Genomics Platform"/>
            <consortium name="The Broad Institute Genome Sequencing Center for Infectious Disease"/>
            <person name="Wu L."/>
            <person name="Ma J."/>
        </authorList>
    </citation>
    <scope>NUCLEOTIDE SEQUENCE [LARGE SCALE GENOMIC DNA]</scope>
    <source>
        <strain evidence="3">JCM 17342</strain>
    </source>
</reference>
<comment type="caution">
    <text evidence="2">The sequence shown here is derived from an EMBL/GenBank/DDBJ whole genome shotgun (WGS) entry which is preliminary data.</text>
</comment>
<protein>
    <submittedName>
        <fullName evidence="2">NADPH-dependent FMN reductase</fullName>
    </submittedName>
</protein>
<sequence length="186" mass="19207">MSFSLVGISGSLRAAAFSTAVLRAASDVAPADASLALWPDLATVPPFNEDHEQDPAPAVTAMIEVIAAADGLVIATPEYNAGIPGQLKNALDWASRPYGESVLTGKPVAVIGVSPSDYGADWSQQALRKVLSAAGADVLETKLCVPRADSLVNGEGRMADAATAGQLRDLVVDLRGLLQRRAEVAS</sequence>
<evidence type="ECO:0000313" key="2">
    <source>
        <dbReference type="EMBL" id="GAA4023485.1"/>
    </source>
</evidence>
<dbReference type="PANTHER" id="PTHR30543">
    <property type="entry name" value="CHROMATE REDUCTASE"/>
    <property type="match status" value="1"/>
</dbReference>
<proteinExistence type="predicted"/>
<dbReference type="Proteomes" id="UP001501747">
    <property type="component" value="Unassembled WGS sequence"/>
</dbReference>
<dbReference type="InterPro" id="IPR029039">
    <property type="entry name" value="Flavoprotein-like_sf"/>
</dbReference>
<dbReference type="Pfam" id="PF03358">
    <property type="entry name" value="FMN_red"/>
    <property type="match status" value="1"/>
</dbReference>
<evidence type="ECO:0000313" key="3">
    <source>
        <dbReference type="Proteomes" id="UP001501747"/>
    </source>
</evidence>
<dbReference type="InterPro" id="IPR005025">
    <property type="entry name" value="FMN_Rdtase-like_dom"/>
</dbReference>
<dbReference type="PANTHER" id="PTHR30543:SF21">
    <property type="entry name" value="NAD(P)H-DEPENDENT FMN REDUCTASE LOT6"/>
    <property type="match status" value="1"/>
</dbReference>
<dbReference type="InterPro" id="IPR050712">
    <property type="entry name" value="NAD(P)H-dep_reductase"/>
</dbReference>